<protein>
    <recommendedName>
        <fullName evidence="3">Cysteine dioxygenase</fullName>
    </recommendedName>
</protein>
<accession>A0ABV0P9N7</accession>
<evidence type="ECO:0000313" key="2">
    <source>
        <dbReference type="Proteomes" id="UP001476798"/>
    </source>
</evidence>
<sequence>MRREDDHPHKSHVMLVRFLYTICVGKSSCHLVAWHPTLRFLLMGIWPIEKGGFHRIRNTAQIPNCLEAPFILQNKLKTRGGEMDLWGSLWVCYVLNSIWDR</sequence>
<proteinExistence type="predicted"/>
<dbReference type="Proteomes" id="UP001476798">
    <property type="component" value="Unassembled WGS sequence"/>
</dbReference>
<organism evidence="1 2">
    <name type="scientific">Goodea atripinnis</name>
    <dbReference type="NCBI Taxonomy" id="208336"/>
    <lineage>
        <taxon>Eukaryota</taxon>
        <taxon>Metazoa</taxon>
        <taxon>Chordata</taxon>
        <taxon>Craniata</taxon>
        <taxon>Vertebrata</taxon>
        <taxon>Euteleostomi</taxon>
        <taxon>Actinopterygii</taxon>
        <taxon>Neopterygii</taxon>
        <taxon>Teleostei</taxon>
        <taxon>Neoteleostei</taxon>
        <taxon>Acanthomorphata</taxon>
        <taxon>Ovalentaria</taxon>
        <taxon>Atherinomorphae</taxon>
        <taxon>Cyprinodontiformes</taxon>
        <taxon>Goodeidae</taxon>
        <taxon>Goodea</taxon>
    </lineage>
</organism>
<name>A0ABV0P9N7_9TELE</name>
<evidence type="ECO:0000313" key="1">
    <source>
        <dbReference type="EMBL" id="MEQ2180163.1"/>
    </source>
</evidence>
<dbReference type="EMBL" id="JAHRIO010066347">
    <property type="protein sequence ID" value="MEQ2180163.1"/>
    <property type="molecule type" value="Genomic_DNA"/>
</dbReference>
<keyword evidence="2" id="KW-1185">Reference proteome</keyword>
<gene>
    <name evidence="1" type="ORF">GOODEAATRI_032835</name>
</gene>
<evidence type="ECO:0008006" key="3">
    <source>
        <dbReference type="Google" id="ProtNLM"/>
    </source>
</evidence>
<comment type="caution">
    <text evidence="1">The sequence shown here is derived from an EMBL/GenBank/DDBJ whole genome shotgun (WGS) entry which is preliminary data.</text>
</comment>
<reference evidence="1 2" key="1">
    <citation type="submission" date="2021-06" db="EMBL/GenBank/DDBJ databases">
        <authorList>
            <person name="Palmer J.M."/>
        </authorList>
    </citation>
    <scope>NUCLEOTIDE SEQUENCE [LARGE SCALE GENOMIC DNA]</scope>
    <source>
        <strain evidence="1 2">GA_2019</strain>
        <tissue evidence="1">Muscle</tissue>
    </source>
</reference>